<feature type="binding site" description="distal binding residue" evidence="5">
    <location>
        <position position="44"/>
    </location>
    <ligand>
        <name>heme</name>
        <dbReference type="ChEBI" id="CHEBI:30413"/>
    </ligand>
    <ligandPart>
        <name>Fe</name>
        <dbReference type="ChEBI" id="CHEBI:18248"/>
    </ligandPart>
</feature>
<dbReference type="GO" id="GO:0020037">
    <property type="term" value="F:heme binding"/>
    <property type="evidence" value="ECO:0007669"/>
    <property type="project" value="InterPro"/>
</dbReference>
<protein>
    <submittedName>
        <fullName evidence="6">Group III truncated hemoglobin</fullName>
    </submittedName>
</protein>
<dbReference type="Pfam" id="PF01152">
    <property type="entry name" value="Bac_globin"/>
    <property type="match status" value="1"/>
</dbReference>
<dbReference type="GO" id="GO:0046872">
    <property type="term" value="F:metal ion binding"/>
    <property type="evidence" value="ECO:0007669"/>
    <property type="project" value="UniProtKB-KW"/>
</dbReference>
<dbReference type="CDD" id="cd08916">
    <property type="entry name" value="TrHb3_P"/>
    <property type="match status" value="1"/>
</dbReference>
<keyword evidence="7" id="KW-1185">Reference proteome</keyword>
<evidence type="ECO:0000256" key="2">
    <source>
        <dbReference type="ARBA" id="ARBA00022617"/>
    </source>
</evidence>
<dbReference type="InterPro" id="IPR009050">
    <property type="entry name" value="Globin-like_sf"/>
</dbReference>
<proteinExistence type="predicted"/>
<evidence type="ECO:0000256" key="4">
    <source>
        <dbReference type="ARBA" id="ARBA00023004"/>
    </source>
</evidence>
<evidence type="ECO:0000256" key="5">
    <source>
        <dbReference type="PIRSR" id="PIRSR601486-1"/>
    </source>
</evidence>
<evidence type="ECO:0000313" key="6">
    <source>
        <dbReference type="EMBL" id="QEC54581.1"/>
    </source>
</evidence>
<dbReference type="KEGG" id="fgg:FSB75_01260"/>
<gene>
    <name evidence="6" type="ORF">FSB75_01260</name>
</gene>
<reference evidence="6 7" key="1">
    <citation type="journal article" date="2015" name="Int. J. Syst. Evol. Microbiol.">
        <title>Flavisolibacter ginsenosidimutans sp. nov., with ginsenoside-converting activity isolated from soil used for cultivating ginseng.</title>
        <authorList>
            <person name="Zhao Y."/>
            <person name="Liu Q."/>
            <person name="Kang M.S."/>
            <person name="Jin F."/>
            <person name="Yu H."/>
            <person name="Im W.T."/>
        </authorList>
    </citation>
    <scope>NUCLEOTIDE SEQUENCE [LARGE SCALE GENOMIC DNA]</scope>
    <source>
        <strain evidence="6 7">Gsoil 636</strain>
    </source>
</reference>
<dbReference type="OrthoDB" id="25954at2"/>
<dbReference type="InterPro" id="IPR012292">
    <property type="entry name" value="Globin/Proto"/>
</dbReference>
<dbReference type="Proteomes" id="UP000321204">
    <property type="component" value="Chromosome"/>
</dbReference>
<dbReference type="Gene3D" id="1.10.490.10">
    <property type="entry name" value="Globins"/>
    <property type="match status" value="1"/>
</dbReference>
<dbReference type="AlphaFoldDB" id="A0A5B8UD39"/>
<dbReference type="SUPFAM" id="SSF46458">
    <property type="entry name" value="Globin-like"/>
    <property type="match status" value="1"/>
</dbReference>
<name>A0A5B8UD39_9BACT</name>
<evidence type="ECO:0000256" key="3">
    <source>
        <dbReference type="ARBA" id="ARBA00022723"/>
    </source>
</evidence>
<evidence type="ECO:0000256" key="1">
    <source>
        <dbReference type="ARBA" id="ARBA00022448"/>
    </source>
</evidence>
<keyword evidence="3 5" id="KW-0479">Metal-binding</keyword>
<keyword evidence="4 5" id="KW-0408">Iron</keyword>
<evidence type="ECO:0000313" key="7">
    <source>
        <dbReference type="Proteomes" id="UP000321204"/>
    </source>
</evidence>
<dbReference type="InterPro" id="IPR001486">
    <property type="entry name" value="Hemoglobin_trunc"/>
</dbReference>
<keyword evidence="1" id="KW-0813">Transport</keyword>
<organism evidence="6 7">
    <name type="scientific">Flavisolibacter ginsenosidimutans</name>
    <dbReference type="NCBI Taxonomy" id="661481"/>
    <lineage>
        <taxon>Bacteria</taxon>
        <taxon>Pseudomonadati</taxon>
        <taxon>Bacteroidota</taxon>
        <taxon>Chitinophagia</taxon>
        <taxon>Chitinophagales</taxon>
        <taxon>Chitinophagaceae</taxon>
        <taxon>Flavisolibacter</taxon>
    </lineage>
</organism>
<dbReference type="EMBL" id="CP042433">
    <property type="protein sequence ID" value="QEC54581.1"/>
    <property type="molecule type" value="Genomic_DNA"/>
</dbReference>
<accession>A0A5B8UD39</accession>
<dbReference type="GO" id="GO:0019825">
    <property type="term" value="F:oxygen binding"/>
    <property type="evidence" value="ECO:0007669"/>
    <property type="project" value="InterPro"/>
</dbReference>
<keyword evidence="2 5" id="KW-0349">Heme</keyword>
<sequence length="130" mass="15495">MRQQDILSLDDVKQLVNTFYGKVREDETLAGIFNERIGNRWPEHLEKMYRFWQTVLLEDHTYFGAPFPPHANLPVEHLHFAKWLEIFHATVNELFVGEKAEEAKWRGSRMAEMFQIKIAHHWQTGFRTVV</sequence>
<dbReference type="RefSeq" id="WP_146781642.1">
    <property type="nucleotide sequence ID" value="NZ_BAABIO010000006.1"/>
</dbReference>